<dbReference type="Gene3D" id="1.10.510.10">
    <property type="entry name" value="Transferase(Phosphotransferase) domain 1"/>
    <property type="match status" value="1"/>
</dbReference>
<evidence type="ECO:0000256" key="3">
    <source>
        <dbReference type="ARBA" id="ARBA00022729"/>
    </source>
</evidence>
<evidence type="ECO:0000256" key="1">
    <source>
        <dbReference type="ARBA" id="ARBA00004479"/>
    </source>
</evidence>
<keyword evidence="5" id="KW-0472">Membrane</keyword>
<dbReference type="Pfam" id="PF00069">
    <property type="entry name" value="Pkinase"/>
    <property type="match status" value="1"/>
</dbReference>
<feature type="domain" description="Protein kinase" evidence="7">
    <location>
        <begin position="1"/>
        <end position="137"/>
    </location>
</feature>
<gene>
    <name evidence="8" type="ORF">KY290_019477</name>
</gene>
<evidence type="ECO:0000313" key="9">
    <source>
        <dbReference type="Proteomes" id="UP000826656"/>
    </source>
</evidence>
<evidence type="ECO:0000256" key="6">
    <source>
        <dbReference type="ARBA" id="ARBA00037847"/>
    </source>
</evidence>
<dbReference type="Proteomes" id="UP000826656">
    <property type="component" value="Unassembled WGS sequence"/>
</dbReference>
<sequence length="137" mass="15722">MIVFEYAPNGTLFEHLHVEEADHLDWPARMRTVMGTMYCLQYMHELNPSVPHCNLNSKSIYLTDDYAAKITEIDFWSELTAKSKSSSDDLENSVLPPLADPETNVYSLGILLIEIISGKSPYSEEKQSLLNWIQRRI</sequence>
<protein>
    <recommendedName>
        <fullName evidence="7">Protein kinase domain-containing protein</fullName>
    </recommendedName>
</protein>
<organism evidence="8 9">
    <name type="scientific">Solanum tuberosum</name>
    <name type="common">Potato</name>
    <dbReference type="NCBI Taxonomy" id="4113"/>
    <lineage>
        <taxon>Eukaryota</taxon>
        <taxon>Viridiplantae</taxon>
        <taxon>Streptophyta</taxon>
        <taxon>Embryophyta</taxon>
        <taxon>Tracheophyta</taxon>
        <taxon>Spermatophyta</taxon>
        <taxon>Magnoliopsida</taxon>
        <taxon>eudicotyledons</taxon>
        <taxon>Gunneridae</taxon>
        <taxon>Pentapetalae</taxon>
        <taxon>asterids</taxon>
        <taxon>lamiids</taxon>
        <taxon>Solanales</taxon>
        <taxon>Solanaceae</taxon>
        <taxon>Solanoideae</taxon>
        <taxon>Solaneae</taxon>
        <taxon>Solanum</taxon>
    </lineage>
</organism>
<comment type="caution">
    <text evidence="8">The sequence shown here is derived from an EMBL/GenBank/DDBJ whole genome shotgun (WGS) entry which is preliminary data.</text>
</comment>
<dbReference type="InterPro" id="IPR011009">
    <property type="entry name" value="Kinase-like_dom_sf"/>
</dbReference>
<keyword evidence="3" id="KW-0732">Signal</keyword>
<evidence type="ECO:0000256" key="4">
    <source>
        <dbReference type="ARBA" id="ARBA00022989"/>
    </source>
</evidence>
<dbReference type="PANTHER" id="PTHR46084">
    <property type="entry name" value="PROTEIN MALE DISCOVERER 2"/>
    <property type="match status" value="1"/>
</dbReference>
<keyword evidence="2" id="KW-0812">Transmembrane</keyword>
<dbReference type="InterPro" id="IPR000719">
    <property type="entry name" value="Prot_kinase_dom"/>
</dbReference>
<evidence type="ECO:0000259" key="7">
    <source>
        <dbReference type="PROSITE" id="PS50011"/>
    </source>
</evidence>
<reference evidence="8 9" key="1">
    <citation type="journal article" date="2021" name="bioRxiv">
        <title>Chromosome-scale and haplotype-resolved genome assembly of a tetraploid potato cultivar.</title>
        <authorList>
            <person name="Sun H."/>
            <person name="Jiao W.-B."/>
            <person name="Krause K."/>
            <person name="Campoy J.A."/>
            <person name="Goel M."/>
            <person name="Folz-Donahue K."/>
            <person name="Kukat C."/>
            <person name="Huettel B."/>
            <person name="Schneeberger K."/>
        </authorList>
    </citation>
    <scope>NUCLEOTIDE SEQUENCE [LARGE SCALE GENOMIC DNA]</scope>
    <source>
        <strain evidence="8">SolTubOtavaFocal</strain>
        <tissue evidence="8">Leaves</tissue>
    </source>
</reference>
<dbReference type="PANTHER" id="PTHR46084:SF33">
    <property type="entry name" value="PROTEIN KINASE DOMAIN-CONTAINING PROTEIN"/>
    <property type="match status" value="1"/>
</dbReference>
<evidence type="ECO:0000256" key="2">
    <source>
        <dbReference type="ARBA" id="ARBA00022692"/>
    </source>
</evidence>
<accession>A0ABQ7VIH5</accession>
<keyword evidence="4" id="KW-1133">Transmembrane helix</keyword>
<evidence type="ECO:0000313" key="8">
    <source>
        <dbReference type="EMBL" id="KAH0763404.1"/>
    </source>
</evidence>
<evidence type="ECO:0000256" key="5">
    <source>
        <dbReference type="ARBA" id="ARBA00023136"/>
    </source>
</evidence>
<keyword evidence="9" id="KW-1185">Reference proteome</keyword>
<dbReference type="SUPFAM" id="SSF56112">
    <property type="entry name" value="Protein kinase-like (PK-like)"/>
    <property type="match status" value="1"/>
</dbReference>
<dbReference type="EMBL" id="JAIVGD010000013">
    <property type="protein sequence ID" value="KAH0763404.1"/>
    <property type="molecule type" value="Genomic_DNA"/>
</dbReference>
<dbReference type="PROSITE" id="PS50011">
    <property type="entry name" value="PROTEIN_KINASE_DOM"/>
    <property type="match status" value="1"/>
</dbReference>
<comment type="subcellular location">
    <subcellularLocation>
        <location evidence="6">Endomembrane system</location>
        <topology evidence="6">Single-pass membrane protein</topology>
    </subcellularLocation>
    <subcellularLocation>
        <location evidence="1">Membrane</location>
        <topology evidence="1">Single-pass type I membrane protein</topology>
    </subcellularLocation>
</comment>
<proteinExistence type="predicted"/>
<name>A0ABQ7VIH5_SOLTU</name>